<dbReference type="STRING" id="1399797.GCA_000518285_01885"/>
<name>A0A2S5RDK9_9MOLU</name>
<protein>
    <submittedName>
        <fullName evidence="2">DNA processing/uptake protein</fullName>
    </submittedName>
</protein>
<dbReference type="Proteomes" id="UP000237865">
    <property type="component" value="Unassembled WGS sequence"/>
</dbReference>
<evidence type="ECO:0000313" key="2">
    <source>
        <dbReference type="EMBL" id="PPE05400.1"/>
    </source>
</evidence>
<organism evidence="2 3">
    <name type="scientific">Williamsoniiplasma lucivorax</name>
    <dbReference type="NCBI Taxonomy" id="209274"/>
    <lineage>
        <taxon>Bacteria</taxon>
        <taxon>Bacillati</taxon>
        <taxon>Mycoplasmatota</taxon>
        <taxon>Mollicutes</taxon>
        <taxon>Entomoplasmatales</taxon>
        <taxon>Williamsoniiplasma</taxon>
    </lineage>
</organism>
<dbReference type="InterPro" id="IPR057666">
    <property type="entry name" value="DrpA_SLOG"/>
</dbReference>
<accession>A0A2S5RDK9</accession>
<reference evidence="2 3" key="1">
    <citation type="submission" date="2017-11" db="EMBL/GenBank/DDBJ databases">
        <title>Genome sequence of Entomoplasma lucivorax PIPN-2 (ATCC 49196).</title>
        <authorList>
            <person name="Lo W.-S."/>
            <person name="Gasparich G.E."/>
            <person name="Kuo C.-H."/>
        </authorList>
    </citation>
    <scope>NUCLEOTIDE SEQUENCE [LARGE SCALE GENOMIC DNA]</scope>
    <source>
        <strain evidence="2 3">PIPN-2</strain>
    </source>
</reference>
<evidence type="ECO:0000259" key="1">
    <source>
        <dbReference type="Pfam" id="PF02481"/>
    </source>
</evidence>
<feature type="domain" description="Smf/DprA SLOG" evidence="1">
    <location>
        <begin position="45"/>
        <end position="199"/>
    </location>
</feature>
<proteinExistence type="predicted"/>
<comment type="caution">
    <text evidence="2">The sequence shown here is derived from an EMBL/GenBank/DDBJ whole genome shotgun (WGS) entry which is preliminary data.</text>
</comment>
<evidence type="ECO:0000313" key="3">
    <source>
        <dbReference type="Proteomes" id="UP000237865"/>
    </source>
</evidence>
<keyword evidence="3" id="KW-1185">Reference proteome</keyword>
<gene>
    <name evidence="2" type="ORF">ELUCI_v1c04920</name>
</gene>
<dbReference type="AlphaFoldDB" id="A0A2S5RDK9"/>
<sequence length="239" mass="27836">MNNVLLYFSLKYKGDWEKVYEALEKKEKITNAELKKIESKIDCNYLTIIDQYYPVNLKYSYKPPFLLYTQGDLGLLKNYSQTIGIDIETTYDEDGVNNTSEIINNLIKENKTIVSGFATMSEKSVVQTAIDHNSKIIIVVEEGIENFKDSNQELMKKMEQSKNWLVVSESYQNNQLNETTSEYVLRLKVGLTKTLVCINNSLFNEKKVDDLKYDAFQQQKLKEKSLKNQSKNNEWENEI</sequence>
<dbReference type="Gene3D" id="3.40.50.450">
    <property type="match status" value="1"/>
</dbReference>
<dbReference type="Pfam" id="PF02481">
    <property type="entry name" value="DNA_processg_A"/>
    <property type="match status" value="1"/>
</dbReference>
<dbReference type="RefSeq" id="WP_028126999.1">
    <property type="nucleotide sequence ID" value="NZ_PHNE01000002.1"/>
</dbReference>
<dbReference type="EMBL" id="PHNE01000002">
    <property type="protein sequence ID" value="PPE05400.1"/>
    <property type="molecule type" value="Genomic_DNA"/>
</dbReference>
<dbReference type="GO" id="GO:0009294">
    <property type="term" value="P:DNA-mediated transformation"/>
    <property type="evidence" value="ECO:0007669"/>
    <property type="project" value="InterPro"/>
</dbReference>